<dbReference type="GO" id="GO:0006777">
    <property type="term" value="P:Mo-molybdopterin cofactor biosynthetic process"/>
    <property type="evidence" value="ECO:0007669"/>
    <property type="project" value="UniProtKB-UniRule"/>
</dbReference>
<dbReference type="NCBIfam" id="TIGR00129">
    <property type="entry name" value="fdhD_narQ"/>
    <property type="match status" value="1"/>
</dbReference>
<comment type="similarity">
    <text evidence="3">Belongs to the FdhD family.</text>
</comment>
<dbReference type="Pfam" id="PF02634">
    <property type="entry name" value="FdhD-NarQ"/>
    <property type="match status" value="1"/>
</dbReference>
<keyword evidence="5" id="KW-1185">Reference proteome</keyword>
<dbReference type="SUPFAM" id="SSF53927">
    <property type="entry name" value="Cytidine deaminase-like"/>
    <property type="match status" value="1"/>
</dbReference>
<keyword evidence="1 3" id="KW-0963">Cytoplasm</keyword>
<organism evidence="4 5">
    <name type="scientific">Microbulbifer donghaiensis</name>
    <dbReference type="NCBI Taxonomy" id="494016"/>
    <lineage>
        <taxon>Bacteria</taxon>
        <taxon>Pseudomonadati</taxon>
        <taxon>Pseudomonadota</taxon>
        <taxon>Gammaproteobacteria</taxon>
        <taxon>Cellvibrionales</taxon>
        <taxon>Microbulbiferaceae</taxon>
        <taxon>Microbulbifer</taxon>
    </lineage>
</organism>
<dbReference type="STRING" id="494016.SAMN04487965_0314"/>
<reference evidence="5" key="1">
    <citation type="submission" date="2016-11" db="EMBL/GenBank/DDBJ databases">
        <authorList>
            <person name="Varghese N."/>
            <person name="Submissions S."/>
        </authorList>
    </citation>
    <scope>NUCLEOTIDE SEQUENCE [LARGE SCALE GENOMIC DNA]</scope>
    <source>
        <strain evidence="5">CGMCC 1.7063</strain>
    </source>
</reference>
<dbReference type="PANTHER" id="PTHR30592:SF1">
    <property type="entry name" value="SULFUR CARRIER PROTEIN FDHD"/>
    <property type="match status" value="1"/>
</dbReference>
<dbReference type="Proteomes" id="UP000184170">
    <property type="component" value="Unassembled WGS sequence"/>
</dbReference>
<dbReference type="InterPro" id="IPR003786">
    <property type="entry name" value="FdhD"/>
</dbReference>
<dbReference type="PANTHER" id="PTHR30592">
    <property type="entry name" value="FORMATE DEHYDROGENASE"/>
    <property type="match status" value="1"/>
</dbReference>
<accession>A0A1M4V3F4</accession>
<evidence type="ECO:0000313" key="4">
    <source>
        <dbReference type="EMBL" id="SHE63521.1"/>
    </source>
</evidence>
<dbReference type="Gene3D" id="3.10.20.10">
    <property type="match status" value="1"/>
</dbReference>
<evidence type="ECO:0000313" key="5">
    <source>
        <dbReference type="Proteomes" id="UP000184170"/>
    </source>
</evidence>
<evidence type="ECO:0000256" key="1">
    <source>
        <dbReference type="ARBA" id="ARBA00022490"/>
    </source>
</evidence>
<evidence type="ECO:0000256" key="2">
    <source>
        <dbReference type="ARBA" id="ARBA00023150"/>
    </source>
</evidence>
<sequence>MPATLTRTPAAPLIDTETAGVPCAAEAGFSILTERDTAEPGPLGFQPLATEAAVAISYDGMSHAVMMATPADLEDYAVGFSIGNGIVESATQILDIRVHRDGDAVHLDIRLNHRAHHGFKQLRRTLAGNSGCGLCGVQALAQVLSPLRGKRGGDVHAPLPPPVHLSALRERIHRAQRHRQRSGAMHAALYIGPGGDTQLCREDIGRHNAMDKLLGACLRQQIPLAHGFVAVTSRCSLELVQKAVRAGVGTLVSLSAPTDMCVRWARANHLNLLHQPAQAPARLYSPLAAPVKELL</sequence>
<comment type="subcellular location">
    <subcellularLocation>
        <location evidence="3">Cytoplasm</location>
    </subcellularLocation>
</comment>
<comment type="function">
    <text evidence="3">Required for formate dehydrogenase (FDH) activity. Acts as a sulfur carrier protein that transfers sulfur from IscS to the molybdenum cofactor prior to its insertion into FDH.</text>
</comment>
<feature type="active site" description="Cysteine persulfide intermediate" evidence="3">
    <location>
        <position position="132"/>
    </location>
</feature>
<keyword evidence="2 3" id="KW-0501">Molybdenum cofactor biosynthesis</keyword>
<gene>
    <name evidence="3" type="primary">fdhD</name>
    <name evidence="4" type="ORF">SAMN04487965_0314</name>
</gene>
<name>A0A1M4V3F4_9GAMM</name>
<dbReference type="PIRSF" id="PIRSF015626">
    <property type="entry name" value="FdhD"/>
    <property type="match status" value="1"/>
</dbReference>
<dbReference type="RefSeq" id="WP_084535459.1">
    <property type="nucleotide sequence ID" value="NZ_FQVA01000001.1"/>
</dbReference>
<dbReference type="HAMAP" id="MF_00187">
    <property type="entry name" value="FdhD"/>
    <property type="match status" value="1"/>
</dbReference>
<dbReference type="GO" id="GO:0097163">
    <property type="term" value="F:sulfur carrier activity"/>
    <property type="evidence" value="ECO:0007669"/>
    <property type="project" value="UniProtKB-UniRule"/>
</dbReference>
<protein>
    <recommendedName>
        <fullName evidence="3">Sulfur carrier protein FdhD</fullName>
    </recommendedName>
</protein>
<dbReference type="Gene3D" id="3.40.140.10">
    <property type="entry name" value="Cytidine Deaminase, domain 2"/>
    <property type="match status" value="1"/>
</dbReference>
<dbReference type="EMBL" id="FQVA01000001">
    <property type="protein sequence ID" value="SHE63521.1"/>
    <property type="molecule type" value="Genomic_DNA"/>
</dbReference>
<dbReference type="GO" id="GO:0005737">
    <property type="term" value="C:cytoplasm"/>
    <property type="evidence" value="ECO:0007669"/>
    <property type="project" value="UniProtKB-SubCell"/>
</dbReference>
<comment type="caution">
    <text evidence="3">Lacks conserved residue(s) required for the propagation of feature annotation.</text>
</comment>
<dbReference type="InterPro" id="IPR016193">
    <property type="entry name" value="Cytidine_deaminase-like"/>
</dbReference>
<evidence type="ECO:0000256" key="3">
    <source>
        <dbReference type="HAMAP-Rule" id="MF_00187"/>
    </source>
</evidence>
<dbReference type="OrthoDB" id="3197277at2"/>
<proteinExistence type="inferred from homology"/>
<dbReference type="AlphaFoldDB" id="A0A1M4V3F4"/>
<dbReference type="GO" id="GO:0016783">
    <property type="term" value="F:sulfurtransferase activity"/>
    <property type="evidence" value="ECO:0007669"/>
    <property type="project" value="InterPro"/>
</dbReference>